<dbReference type="EMBL" id="BK059097">
    <property type="protein sequence ID" value="DAE29693.1"/>
    <property type="molecule type" value="Genomic_DNA"/>
</dbReference>
<dbReference type="PANTHER" id="PTHR36180">
    <property type="entry name" value="DNA-BINDING PROTEIN-RELATED-RELATED"/>
    <property type="match status" value="1"/>
</dbReference>
<reference evidence="2" key="1">
    <citation type="journal article" date="2021" name="Proc. Natl. Acad. Sci. U.S.A.">
        <title>A Catalog of Tens of Thousands of Viruses from Human Metagenomes Reveals Hidden Associations with Chronic Diseases.</title>
        <authorList>
            <person name="Tisza M.J."/>
            <person name="Buck C.B."/>
        </authorList>
    </citation>
    <scope>NUCLEOTIDE SEQUENCE</scope>
    <source>
        <strain evidence="2">CtJLD79</strain>
    </source>
</reference>
<proteinExistence type="predicted"/>
<evidence type="ECO:0000313" key="2">
    <source>
        <dbReference type="EMBL" id="DAE29693.1"/>
    </source>
</evidence>
<evidence type="ECO:0000259" key="1">
    <source>
        <dbReference type="PROSITE" id="PS51750"/>
    </source>
</evidence>
<accession>A0A8S5RF44</accession>
<dbReference type="SMART" id="SM01040">
    <property type="entry name" value="Bro-N"/>
    <property type="match status" value="1"/>
</dbReference>
<dbReference type="Pfam" id="PF02498">
    <property type="entry name" value="Bro-N"/>
    <property type="match status" value="1"/>
</dbReference>
<dbReference type="PROSITE" id="PS51750">
    <property type="entry name" value="BRO_N"/>
    <property type="match status" value="1"/>
</dbReference>
<organism evidence="2">
    <name type="scientific">virus sp. ctJLD79</name>
    <dbReference type="NCBI Taxonomy" id="2827987"/>
    <lineage>
        <taxon>Viruses</taxon>
    </lineage>
</organism>
<dbReference type="InterPro" id="IPR003497">
    <property type="entry name" value="BRO_N_domain"/>
</dbReference>
<sequence>MSEMQIFSSAQFGTIRTTEIDGQPWFCLTDVCKPLGLHTRDCKRRLKEDGVVTTHLTDSMGRQQQMLIINEGNLYRTIFQSKKPEAEPFISWVTEEVLPTLRKTGSYSTHCRVPEVSPGGLADLIRVTRRVMLDAGSTPQDVGYMVKSVYASFDVPVPLSLEKQCPGQICIAGMMDVLPMQVPAVE</sequence>
<protein>
    <submittedName>
        <fullName evidence="2">Repressor domain protein</fullName>
    </submittedName>
</protein>
<name>A0A8S5RF44_9VIRU</name>
<dbReference type="PANTHER" id="PTHR36180:SF2">
    <property type="entry name" value="BRO FAMILY PROTEIN"/>
    <property type="match status" value="1"/>
</dbReference>
<feature type="domain" description="Bro-N" evidence="1">
    <location>
        <begin position="1"/>
        <end position="105"/>
    </location>
</feature>